<dbReference type="InterPro" id="IPR001451">
    <property type="entry name" value="Hexapep"/>
</dbReference>
<organism evidence="1 2">
    <name type="scientific">Methanoculleus thermophilus</name>
    <dbReference type="NCBI Taxonomy" id="2200"/>
    <lineage>
        <taxon>Archaea</taxon>
        <taxon>Methanobacteriati</taxon>
        <taxon>Methanobacteriota</taxon>
        <taxon>Stenosarchaea group</taxon>
        <taxon>Methanomicrobia</taxon>
        <taxon>Methanomicrobiales</taxon>
        <taxon>Methanomicrobiaceae</taxon>
        <taxon>Methanoculleus</taxon>
    </lineage>
</organism>
<dbReference type="STRING" id="2200.GCA_001571405_02189"/>
<evidence type="ECO:0000313" key="1">
    <source>
        <dbReference type="EMBL" id="SDK28195.1"/>
    </source>
</evidence>
<keyword evidence="1" id="KW-0808">Transferase</keyword>
<dbReference type="InterPro" id="IPR011004">
    <property type="entry name" value="Trimer_LpxA-like_sf"/>
</dbReference>
<reference evidence="1 2" key="1">
    <citation type="submission" date="2016-10" db="EMBL/GenBank/DDBJ databases">
        <authorList>
            <person name="Varghese N."/>
            <person name="Submissions S."/>
        </authorList>
    </citation>
    <scope>NUCLEOTIDE SEQUENCE [LARGE SCALE GENOMIC DNA]</scope>
    <source>
        <strain evidence="1 2">DSM 2373</strain>
    </source>
</reference>
<dbReference type="InterPro" id="IPR050484">
    <property type="entry name" value="Transf_Hexapept/Carb_Anhydrase"/>
</dbReference>
<sequence>MESGSVAGKRVFIAENATVIGDVTLADDVSVWFGAVIRGDRDRISVGAGSNIQDNAVVHTTIGFPVTVGADVSVGHGAILHGCTIHDRVLVGMGAVVLNGAVVGEGSIIGAGAVVTEGKEIPPNSLVLGVPGKVVRETTPEQQESIIQNAREYVKLAERYRHD</sequence>
<protein>
    <submittedName>
        <fullName evidence="1">Carbonic anhydrase or acetyltransferase, isoleucine patch superfamily</fullName>
    </submittedName>
</protein>
<dbReference type="RefSeq" id="WP_066958771.1">
    <property type="nucleotide sequence ID" value="NZ_BCNX01000014.1"/>
</dbReference>
<dbReference type="Gene3D" id="2.160.10.10">
    <property type="entry name" value="Hexapeptide repeat proteins"/>
    <property type="match status" value="1"/>
</dbReference>
<proteinExistence type="predicted"/>
<accession>A0A1G9ANR8</accession>
<dbReference type="OrthoDB" id="10940at2157"/>
<dbReference type="InterPro" id="IPR047324">
    <property type="entry name" value="LbH_gamma_CA-like"/>
</dbReference>
<dbReference type="GO" id="GO:0016740">
    <property type="term" value="F:transferase activity"/>
    <property type="evidence" value="ECO:0007669"/>
    <property type="project" value="UniProtKB-KW"/>
</dbReference>
<dbReference type="PANTHER" id="PTHR13061:SF29">
    <property type="entry name" value="GAMMA CARBONIC ANHYDRASE-LIKE 1, MITOCHONDRIAL-RELATED"/>
    <property type="match status" value="1"/>
</dbReference>
<gene>
    <name evidence="1" type="ORF">SAMN04488571_106132</name>
</gene>
<keyword evidence="2" id="KW-1185">Reference proteome</keyword>
<dbReference type="Proteomes" id="UP000326500">
    <property type="component" value="Unassembled WGS sequence"/>
</dbReference>
<dbReference type="AlphaFoldDB" id="A0A1G9ANR8"/>
<dbReference type="EMBL" id="FNFT01000006">
    <property type="protein sequence ID" value="SDK28195.1"/>
    <property type="molecule type" value="Genomic_DNA"/>
</dbReference>
<dbReference type="CDD" id="cd04645">
    <property type="entry name" value="LbH_gamma_CA_like"/>
    <property type="match status" value="1"/>
</dbReference>
<dbReference type="PANTHER" id="PTHR13061">
    <property type="entry name" value="DYNACTIN SUBUNIT P25"/>
    <property type="match status" value="1"/>
</dbReference>
<dbReference type="SUPFAM" id="SSF51161">
    <property type="entry name" value="Trimeric LpxA-like enzymes"/>
    <property type="match status" value="1"/>
</dbReference>
<evidence type="ECO:0000313" key="2">
    <source>
        <dbReference type="Proteomes" id="UP000326500"/>
    </source>
</evidence>
<dbReference type="Pfam" id="PF00132">
    <property type="entry name" value="Hexapep"/>
    <property type="match status" value="1"/>
</dbReference>
<name>A0A1G9ANR8_9EURY</name>